<evidence type="ECO:0000256" key="6">
    <source>
        <dbReference type="ARBA" id="ARBA00023136"/>
    </source>
</evidence>
<keyword evidence="2 7" id="KW-0813">Transport</keyword>
<evidence type="ECO:0000256" key="2">
    <source>
        <dbReference type="ARBA" id="ARBA00022448"/>
    </source>
</evidence>
<protein>
    <submittedName>
        <fullName evidence="9">ABC transporter permease</fullName>
    </submittedName>
</protein>
<reference evidence="9 10" key="1">
    <citation type="submission" date="2021-06" db="EMBL/GenBank/DDBJ databases">
        <title>Actinoplanes lichenicola sp. nov., and Actinoplanes ovalisporus sp. nov., isolated from lichen in Thailand.</title>
        <authorList>
            <person name="Saeng-In P."/>
            <person name="Kanchanasin P."/>
            <person name="Yuki M."/>
            <person name="Kudo T."/>
            <person name="Ohkuma M."/>
            <person name="Phongsopitanun W."/>
            <person name="Tanasupawat S."/>
        </authorList>
    </citation>
    <scope>NUCLEOTIDE SEQUENCE [LARGE SCALE GENOMIC DNA]</scope>
    <source>
        <strain evidence="9 10">NBRC 110975</strain>
    </source>
</reference>
<comment type="similarity">
    <text evidence="7">Belongs to the binding-protein-dependent transport system permease family.</text>
</comment>
<evidence type="ECO:0000259" key="8">
    <source>
        <dbReference type="PROSITE" id="PS50928"/>
    </source>
</evidence>
<dbReference type="RefSeq" id="WP_215792394.1">
    <property type="nucleotide sequence ID" value="NZ_JAHKKG010000010.1"/>
</dbReference>
<feature type="transmembrane region" description="Helical" evidence="7">
    <location>
        <begin position="105"/>
        <end position="126"/>
    </location>
</feature>
<keyword evidence="6 7" id="KW-0472">Membrane</keyword>
<proteinExistence type="inferred from homology"/>
<feature type="transmembrane region" description="Helical" evidence="7">
    <location>
        <begin position="12"/>
        <end position="33"/>
    </location>
</feature>
<dbReference type="PROSITE" id="PS50928">
    <property type="entry name" value="ABC_TM1"/>
    <property type="match status" value="1"/>
</dbReference>
<dbReference type="Pfam" id="PF19300">
    <property type="entry name" value="BPD_transp_1_N"/>
    <property type="match status" value="1"/>
</dbReference>
<keyword evidence="4 7" id="KW-0812">Transmembrane</keyword>
<comment type="caution">
    <text evidence="9">The sequence shown here is derived from an EMBL/GenBank/DDBJ whole genome shotgun (WGS) entry which is preliminary data.</text>
</comment>
<feature type="transmembrane region" description="Helical" evidence="7">
    <location>
        <begin position="138"/>
        <end position="161"/>
    </location>
</feature>
<evidence type="ECO:0000313" key="9">
    <source>
        <dbReference type="EMBL" id="MBU2668150.1"/>
    </source>
</evidence>
<evidence type="ECO:0000256" key="7">
    <source>
        <dbReference type="RuleBase" id="RU363032"/>
    </source>
</evidence>
<dbReference type="CDD" id="cd06261">
    <property type="entry name" value="TM_PBP2"/>
    <property type="match status" value="1"/>
</dbReference>
<dbReference type="InterPro" id="IPR000515">
    <property type="entry name" value="MetI-like"/>
</dbReference>
<dbReference type="PANTHER" id="PTHR43163:SF6">
    <property type="entry name" value="DIPEPTIDE TRANSPORT SYSTEM PERMEASE PROTEIN DPPB-RELATED"/>
    <property type="match status" value="1"/>
</dbReference>
<evidence type="ECO:0000256" key="4">
    <source>
        <dbReference type="ARBA" id="ARBA00022692"/>
    </source>
</evidence>
<comment type="subcellular location">
    <subcellularLocation>
        <location evidence="1 7">Cell membrane</location>
        <topology evidence="1 7">Multi-pass membrane protein</topology>
    </subcellularLocation>
</comment>
<evidence type="ECO:0000256" key="1">
    <source>
        <dbReference type="ARBA" id="ARBA00004651"/>
    </source>
</evidence>
<organism evidence="9 10">
    <name type="scientific">Paractinoplanes bogorensis</name>
    <dbReference type="NCBI Taxonomy" id="1610840"/>
    <lineage>
        <taxon>Bacteria</taxon>
        <taxon>Bacillati</taxon>
        <taxon>Actinomycetota</taxon>
        <taxon>Actinomycetes</taxon>
        <taxon>Micromonosporales</taxon>
        <taxon>Micromonosporaceae</taxon>
        <taxon>Paractinoplanes</taxon>
    </lineage>
</organism>
<keyword evidence="5 7" id="KW-1133">Transmembrane helix</keyword>
<dbReference type="EMBL" id="JAHKKG010000010">
    <property type="protein sequence ID" value="MBU2668150.1"/>
    <property type="molecule type" value="Genomic_DNA"/>
</dbReference>
<feature type="transmembrane region" description="Helical" evidence="7">
    <location>
        <begin position="191"/>
        <end position="210"/>
    </location>
</feature>
<dbReference type="SUPFAM" id="SSF161098">
    <property type="entry name" value="MetI-like"/>
    <property type="match status" value="1"/>
</dbReference>
<dbReference type="Proteomes" id="UP001519654">
    <property type="component" value="Unassembled WGS sequence"/>
</dbReference>
<sequence length="328" mass="36158">MGHRKLMVRYVLRRLVVSVPVLLIASMVLFWAVRKTFDPVAKLRQSQDPQAVQRAIEQQGLDRSLPEQYWLWLRAFAGGDWGSSSRTGEDVRSMIVHALWPTAQLAFWSIAVATVLAALVGVYSAVRQYSGADHFFTGLAYVGISLPAFWFGLVLIDLLAVGPRQRFGLAEPPLYFIGLHSNGQSGFDLDYLRHLVLPVATVSITLVATWSRFARSSMLDALASDYVRTARAKGVPRRRVIWRHAARNSAAPFLTVVALDAALLIGGLVVTEQIFAIPGMGRLFFASLGSGDVFVLVPWMLVVAAAIVLCNLLADIGYALLDPRVRLR</sequence>
<feature type="transmembrane region" description="Helical" evidence="7">
    <location>
        <begin position="296"/>
        <end position="321"/>
    </location>
</feature>
<keyword evidence="10" id="KW-1185">Reference proteome</keyword>
<feature type="domain" description="ABC transmembrane type-1" evidence="8">
    <location>
        <begin position="99"/>
        <end position="313"/>
    </location>
</feature>
<evidence type="ECO:0000256" key="3">
    <source>
        <dbReference type="ARBA" id="ARBA00022475"/>
    </source>
</evidence>
<dbReference type="InterPro" id="IPR035906">
    <property type="entry name" value="MetI-like_sf"/>
</dbReference>
<evidence type="ECO:0000256" key="5">
    <source>
        <dbReference type="ARBA" id="ARBA00022989"/>
    </source>
</evidence>
<accession>A0ABS5YXH6</accession>
<feature type="transmembrane region" description="Helical" evidence="7">
    <location>
        <begin position="253"/>
        <end position="276"/>
    </location>
</feature>
<dbReference type="Pfam" id="PF00528">
    <property type="entry name" value="BPD_transp_1"/>
    <property type="match status" value="1"/>
</dbReference>
<evidence type="ECO:0000313" key="10">
    <source>
        <dbReference type="Proteomes" id="UP001519654"/>
    </source>
</evidence>
<name>A0ABS5YXH6_9ACTN</name>
<dbReference type="InterPro" id="IPR045621">
    <property type="entry name" value="BPD_transp_1_N"/>
</dbReference>
<keyword evidence="3" id="KW-1003">Cell membrane</keyword>
<dbReference type="Gene3D" id="1.10.3720.10">
    <property type="entry name" value="MetI-like"/>
    <property type="match status" value="1"/>
</dbReference>
<dbReference type="PANTHER" id="PTHR43163">
    <property type="entry name" value="DIPEPTIDE TRANSPORT SYSTEM PERMEASE PROTEIN DPPB-RELATED"/>
    <property type="match status" value="1"/>
</dbReference>
<gene>
    <name evidence="9" type="ORF">KOI35_32030</name>
</gene>